<keyword evidence="3" id="KW-1185">Reference proteome</keyword>
<accession>A0A1A6C2I2</accession>
<dbReference type="EMBL" id="JQSG02000006">
    <property type="protein sequence ID" value="OBS08763.1"/>
    <property type="molecule type" value="Genomic_DNA"/>
</dbReference>
<dbReference type="Proteomes" id="UP000029273">
    <property type="component" value="Unassembled WGS sequence"/>
</dbReference>
<feature type="region of interest" description="Disordered" evidence="1">
    <location>
        <begin position="19"/>
        <end position="44"/>
    </location>
</feature>
<name>A0A1A6C2I2_9GAMM</name>
<evidence type="ECO:0000256" key="1">
    <source>
        <dbReference type="SAM" id="MobiDB-lite"/>
    </source>
</evidence>
<proteinExistence type="predicted"/>
<reference evidence="2 3" key="1">
    <citation type="journal article" date="2014" name="Genome Announc.">
        <title>Draft Genome Sequence of the Iron-Oxidizing, Acidophilic, and Halotolerant 'Thiobacillus prosperus' Type Strain DSM 5130.</title>
        <authorList>
            <person name="Ossandon F.J."/>
            <person name="Cardenas J.P."/>
            <person name="Corbett M."/>
            <person name="Quatrini R."/>
            <person name="Holmes D.S."/>
            <person name="Watkin E."/>
        </authorList>
    </citation>
    <scope>NUCLEOTIDE SEQUENCE [LARGE SCALE GENOMIC DNA]</scope>
    <source>
        <strain evidence="2 3">DSM 5130</strain>
    </source>
</reference>
<dbReference type="AlphaFoldDB" id="A0A1A6C2I2"/>
<protein>
    <submittedName>
        <fullName evidence="2">Uncharacterized protein</fullName>
    </submittedName>
</protein>
<organism evidence="2 3">
    <name type="scientific">Acidihalobacter prosperus</name>
    <dbReference type="NCBI Taxonomy" id="160660"/>
    <lineage>
        <taxon>Bacteria</taxon>
        <taxon>Pseudomonadati</taxon>
        <taxon>Pseudomonadota</taxon>
        <taxon>Gammaproteobacteria</taxon>
        <taxon>Chromatiales</taxon>
        <taxon>Ectothiorhodospiraceae</taxon>
        <taxon>Acidihalobacter</taxon>
    </lineage>
</organism>
<comment type="caution">
    <text evidence="2">The sequence shown here is derived from an EMBL/GenBank/DDBJ whole genome shotgun (WGS) entry which is preliminary data.</text>
</comment>
<sequence>MYPIPDRLAKPLAAGIFRRPRSTLLSQRPSASDRHTTATRPRRT</sequence>
<gene>
    <name evidence="2" type="ORF">Thpro_023013</name>
</gene>
<evidence type="ECO:0000313" key="2">
    <source>
        <dbReference type="EMBL" id="OBS08763.1"/>
    </source>
</evidence>
<evidence type="ECO:0000313" key="3">
    <source>
        <dbReference type="Proteomes" id="UP000029273"/>
    </source>
</evidence>